<protein>
    <submittedName>
        <fullName evidence="6">RuBisCO operon transcriptional regulator CbbR</fullName>
    </submittedName>
</protein>
<comment type="similarity">
    <text evidence="1">Belongs to the LysR transcriptional regulatory family.</text>
</comment>
<dbReference type="RefSeq" id="WP_124706457.1">
    <property type="nucleotide sequence ID" value="NZ_BGOW01000085.1"/>
</dbReference>
<keyword evidence="7" id="KW-1185">Reference proteome</keyword>
<accession>A0A401JI05</accession>
<evidence type="ECO:0000259" key="5">
    <source>
        <dbReference type="PROSITE" id="PS50931"/>
    </source>
</evidence>
<dbReference type="GO" id="GO:0000976">
    <property type="term" value="F:transcription cis-regulatory region binding"/>
    <property type="evidence" value="ECO:0007669"/>
    <property type="project" value="TreeGrafter"/>
</dbReference>
<dbReference type="SUPFAM" id="SSF53850">
    <property type="entry name" value="Periplasmic binding protein-like II"/>
    <property type="match status" value="1"/>
</dbReference>
<dbReference type="FunFam" id="1.10.10.10:FF:000001">
    <property type="entry name" value="LysR family transcriptional regulator"/>
    <property type="match status" value="1"/>
</dbReference>
<evidence type="ECO:0000313" key="7">
    <source>
        <dbReference type="Proteomes" id="UP000286806"/>
    </source>
</evidence>
<proteinExistence type="inferred from homology"/>
<dbReference type="PANTHER" id="PTHR30126">
    <property type="entry name" value="HTH-TYPE TRANSCRIPTIONAL REGULATOR"/>
    <property type="match status" value="1"/>
</dbReference>
<dbReference type="GO" id="GO:0003700">
    <property type="term" value="F:DNA-binding transcription factor activity"/>
    <property type="evidence" value="ECO:0007669"/>
    <property type="project" value="InterPro"/>
</dbReference>
<dbReference type="InterPro" id="IPR036388">
    <property type="entry name" value="WH-like_DNA-bd_sf"/>
</dbReference>
<evidence type="ECO:0000256" key="2">
    <source>
        <dbReference type="ARBA" id="ARBA00023015"/>
    </source>
</evidence>
<dbReference type="PROSITE" id="PS50931">
    <property type="entry name" value="HTH_LYSR"/>
    <property type="match status" value="1"/>
</dbReference>
<dbReference type="Pfam" id="PF03466">
    <property type="entry name" value="LysR_substrate"/>
    <property type="match status" value="1"/>
</dbReference>
<evidence type="ECO:0000256" key="3">
    <source>
        <dbReference type="ARBA" id="ARBA00023125"/>
    </source>
</evidence>
<dbReference type="CDD" id="cd08419">
    <property type="entry name" value="PBP2_CbbR_RubisCO_like"/>
    <property type="match status" value="1"/>
</dbReference>
<sequence>MNFTLRQLRLFEAVARNASYTRAAEEMHLTQPAVSTQVKQLEEDVGMALFEHMGRKIFLTEAGREMYQFSRSIAQKFDDISMVLDEMKGVKYGALNISVTSTAKYFAPYLLAEFCRQHAGITVNMDVANRATLLRQLGDNLPDMAIMGTPPSGLDLEADSFMSNPLVVIAPPSHPLAQAGRISLQRLLQEHFIVREQGSGTRNAIERFMEQRGLSMMTTMEMSRNEAIKHAVMAGLGLGMVSIHTLELELALGRLAILDVEGFPIVKDWYLVHRTGKRFSGAAAAFKDFVLQESSRFIKIPQAEVDA</sequence>
<dbReference type="InterPro" id="IPR000847">
    <property type="entry name" value="LysR_HTH_N"/>
</dbReference>
<dbReference type="Pfam" id="PF00126">
    <property type="entry name" value="HTH_1"/>
    <property type="match status" value="1"/>
</dbReference>
<evidence type="ECO:0000256" key="4">
    <source>
        <dbReference type="ARBA" id="ARBA00023163"/>
    </source>
</evidence>
<keyword evidence="2" id="KW-0805">Transcription regulation</keyword>
<feature type="domain" description="HTH lysR-type" evidence="5">
    <location>
        <begin position="3"/>
        <end position="60"/>
    </location>
</feature>
<dbReference type="SUPFAM" id="SSF46785">
    <property type="entry name" value="Winged helix' DNA-binding domain"/>
    <property type="match status" value="1"/>
</dbReference>
<reference evidence="6 7" key="1">
    <citation type="journal article" date="2019" name="Front. Microbiol.">
        <title>Genomes of Neutrophilic Sulfur-Oxidizing Chemolithoautotrophs Representing 9 Proteobacterial Species From 8 Genera.</title>
        <authorList>
            <person name="Watanabe T."/>
            <person name="Kojima H."/>
            <person name="Umezawa K."/>
            <person name="Hori C."/>
            <person name="Takasuka T.E."/>
            <person name="Kato Y."/>
            <person name="Fukui M."/>
        </authorList>
    </citation>
    <scope>NUCLEOTIDE SEQUENCE [LARGE SCALE GENOMIC DNA]</scope>
    <source>
        <strain evidence="6 7">TTN</strain>
    </source>
</reference>
<keyword evidence="3" id="KW-0238">DNA-binding</keyword>
<comment type="caution">
    <text evidence="6">The sequence shown here is derived from an EMBL/GenBank/DDBJ whole genome shotgun (WGS) entry which is preliminary data.</text>
</comment>
<dbReference type="AlphaFoldDB" id="A0A401JI05"/>
<dbReference type="PRINTS" id="PR00039">
    <property type="entry name" value="HTHLYSR"/>
</dbReference>
<evidence type="ECO:0000313" key="6">
    <source>
        <dbReference type="EMBL" id="GBL47701.1"/>
    </source>
</evidence>
<dbReference type="EMBL" id="BGOW01000085">
    <property type="protein sequence ID" value="GBL47701.1"/>
    <property type="molecule type" value="Genomic_DNA"/>
</dbReference>
<dbReference type="Gene3D" id="1.10.10.10">
    <property type="entry name" value="Winged helix-like DNA-binding domain superfamily/Winged helix DNA-binding domain"/>
    <property type="match status" value="1"/>
</dbReference>
<dbReference type="PANTHER" id="PTHR30126:SF5">
    <property type="entry name" value="HTH-TYPE TRANSCRIPTIONAL ACTIVATOR CMPR"/>
    <property type="match status" value="1"/>
</dbReference>
<dbReference type="InterPro" id="IPR005119">
    <property type="entry name" value="LysR_subst-bd"/>
</dbReference>
<gene>
    <name evidence="6" type="ORF">SFMTTN_3543</name>
</gene>
<keyword evidence="4" id="KW-0804">Transcription</keyword>
<dbReference type="OrthoDB" id="9785745at2"/>
<organism evidence="6 7">
    <name type="scientific">Sulfuriferula multivorans</name>
    <dbReference type="NCBI Taxonomy" id="1559896"/>
    <lineage>
        <taxon>Bacteria</taxon>
        <taxon>Pseudomonadati</taxon>
        <taxon>Pseudomonadota</taxon>
        <taxon>Betaproteobacteria</taxon>
        <taxon>Nitrosomonadales</taxon>
        <taxon>Sulfuricellaceae</taxon>
        <taxon>Sulfuriferula</taxon>
    </lineage>
</organism>
<dbReference type="InterPro" id="IPR036390">
    <property type="entry name" value="WH_DNA-bd_sf"/>
</dbReference>
<name>A0A401JI05_9PROT</name>
<dbReference type="Gene3D" id="3.40.190.290">
    <property type="match status" value="1"/>
</dbReference>
<evidence type="ECO:0000256" key="1">
    <source>
        <dbReference type="ARBA" id="ARBA00009437"/>
    </source>
</evidence>
<dbReference type="Proteomes" id="UP000286806">
    <property type="component" value="Unassembled WGS sequence"/>
</dbReference>